<dbReference type="GO" id="GO:0016298">
    <property type="term" value="F:lipase activity"/>
    <property type="evidence" value="ECO:0007669"/>
    <property type="project" value="InterPro"/>
</dbReference>
<dbReference type="InterPro" id="IPR013830">
    <property type="entry name" value="SGNH_hydro"/>
</dbReference>
<evidence type="ECO:0000313" key="2">
    <source>
        <dbReference type="EMBL" id="MDA0180667.1"/>
    </source>
</evidence>
<sequence length="237" mass="25084">MNAGVLAFGDSITNGGGELQWGVALQSWALWTARGLGLPYTGYAVDGARVEHVASVQVPAFEARTALPEARYAVGCLYAGVNDVRAPDFDAAAFEPAYASVAEFLAARCDRVLLVTLPEDLGRPRAGGVEAGNAAILRVASAVGALVLDLRSFGARNLVMVDHVHPTAFGQVWIAERALDVLAADGLDVRVRPSTLITPGGYTPLRALQGDWTYVYRALRLRALDAAGRARRLARGA</sequence>
<comment type="caution">
    <text evidence="2">The sequence shown here is derived from an EMBL/GenBank/DDBJ whole genome shotgun (WGS) entry which is preliminary data.</text>
</comment>
<dbReference type="RefSeq" id="WP_270024980.1">
    <property type="nucleotide sequence ID" value="NZ_JAPDDP010000014.1"/>
</dbReference>
<accession>A0A9X3N9C7</accession>
<dbReference type="Pfam" id="PF13472">
    <property type="entry name" value="Lipase_GDSL_2"/>
    <property type="match status" value="1"/>
</dbReference>
<feature type="domain" description="SGNH hydrolase-type esterase" evidence="1">
    <location>
        <begin position="7"/>
        <end position="171"/>
    </location>
</feature>
<evidence type="ECO:0000313" key="3">
    <source>
        <dbReference type="Proteomes" id="UP001147653"/>
    </source>
</evidence>
<dbReference type="Proteomes" id="UP001147653">
    <property type="component" value="Unassembled WGS sequence"/>
</dbReference>
<dbReference type="InterPro" id="IPR036514">
    <property type="entry name" value="SGNH_hydro_sf"/>
</dbReference>
<dbReference type="AlphaFoldDB" id="A0A9X3N9C7"/>
<dbReference type="PROSITE" id="PS01098">
    <property type="entry name" value="LIPASE_GDSL_SER"/>
    <property type="match status" value="1"/>
</dbReference>
<dbReference type="Gene3D" id="3.40.50.1110">
    <property type="entry name" value="SGNH hydrolase"/>
    <property type="match status" value="1"/>
</dbReference>
<name>A0A9X3N9C7_9ACTN</name>
<keyword evidence="3" id="KW-1185">Reference proteome</keyword>
<dbReference type="SUPFAM" id="SSF52266">
    <property type="entry name" value="SGNH hydrolase"/>
    <property type="match status" value="1"/>
</dbReference>
<dbReference type="InterPro" id="IPR008265">
    <property type="entry name" value="Lipase_GDSL_AS"/>
</dbReference>
<gene>
    <name evidence="2" type="ORF">OJ997_10220</name>
</gene>
<evidence type="ECO:0000259" key="1">
    <source>
        <dbReference type="Pfam" id="PF13472"/>
    </source>
</evidence>
<protein>
    <submittedName>
        <fullName evidence="2">GDSL-type esterase/lipase family protein</fullName>
    </submittedName>
</protein>
<proteinExistence type="predicted"/>
<reference evidence="2" key="1">
    <citation type="submission" date="2022-10" db="EMBL/GenBank/DDBJ databases">
        <title>The WGS of Solirubrobacter phytolaccae KCTC 29190.</title>
        <authorList>
            <person name="Jiang Z."/>
        </authorList>
    </citation>
    <scope>NUCLEOTIDE SEQUENCE</scope>
    <source>
        <strain evidence="2">KCTC 29190</strain>
    </source>
</reference>
<dbReference type="GO" id="GO:0006629">
    <property type="term" value="P:lipid metabolic process"/>
    <property type="evidence" value="ECO:0007669"/>
    <property type="project" value="InterPro"/>
</dbReference>
<dbReference type="EMBL" id="JAPDDP010000014">
    <property type="protein sequence ID" value="MDA0180667.1"/>
    <property type="molecule type" value="Genomic_DNA"/>
</dbReference>
<organism evidence="2 3">
    <name type="scientific">Solirubrobacter phytolaccae</name>
    <dbReference type="NCBI Taxonomy" id="1404360"/>
    <lineage>
        <taxon>Bacteria</taxon>
        <taxon>Bacillati</taxon>
        <taxon>Actinomycetota</taxon>
        <taxon>Thermoleophilia</taxon>
        <taxon>Solirubrobacterales</taxon>
        <taxon>Solirubrobacteraceae</taxon>
        <taxon>Solirubrobacter</taxon>
    </lineage>
</organism>